<keyword evidence="1" id="KW-0946">Virion</keyword>
<dbReference type="InterPro" id="IPR011009">
    <property type="entry name" value="Kinase-like_dom_sf"/>
</dbReference>
<dbReference type="EMBL" id="JAFELM010000034">
    <property type="protein sequence ID" value="MBM6618687.1"/>
    <property type="molecule type" value="Genomic_DNA"/>
</dbReference>
<dbReference type="Proteomes" id="UP001518925">
    <property type="component" value="Unassembled WGS sequence"/>
</dbReference>
<dbReference type="PANTHER" id="PTHR39179">
    <property type="entry name" value="SPORE COAT PROTEIN I"/>
    <property type="match status" value="1"/>
</dbReference>
<dbReference type="InterPro" id="IPR047175">
    <property type="entry name" value="CotS-like"/>
</dbReference>
<evidence type="ECO:0000313" key="2">
    <source>
        <dbReference type="Proteomes" id="UP001518925"/>
    </source>
</evidence>
<accession>A0ABS2DJV6</accession>
<dbReference type="SUPFAM" id="SSF56112">
    <property type="entry name" value="Protein kinase-like (PK-like)"/>
    <property type="match status" value="1"/>
</dbReference>
<evidence type="ECO:0000313" key="1">
    <source>
        <dbReference type="EMBL" id="MBM6618687.1"/>
    </source>
</evidence>
<dbReference type="Gene3D" id="3.90.1200.10">
    <property type="match status" value="1"/>
</dbReference>
<dbReference type="NCBIfam" id="TIGR02905">
    <property type="entry name" value="spore_yutH"/>
    <property type="match status" value="1"/>
</dbReference>
<comment type="caution">
    <text evidence="1">The sequence shown here is derived from an EMBL/GenBank/DDBJ whole genome shotgun (WGS) entry which is preliminary data.</text>
</comment>
<keyword evidence="2" id="KW-1185">Reference proteome</keyword>
<dbReference type="RefSeq" id="WP_204204038.1">
    <property type="nucleotide sequence ID" value="NZ_JAFELM010000034.1"/>
</dbReference>
<protein>
    <submittedName>
        <fullName evidence="1">Spore coat protein YutH</fullName>
    </submittedName>
</protein>
<organism evidence="1 2">
    <name type="scientific">Bacillus suaedaesalsae</name>
    <dbReference type="NCBI Taxonomy" id="2810349"/>
    <lineage>
        <taxon>Bacteria</taxon>
        <taxon>Bacillati</taxon>
        <taxon>Bacillota</taxon>
        <taxon>Bacilli</taxon>
        <taxon>Bacillales</taxon>
        <taxon>Bacillaceae</taxon>
        <taxon>Bacillus</taxon>
    </lineage>
</organism>
<keyword evidence="1" id="KW-0167">Capsid protein</keyword>
<name>A0ABS2DJV6_9BACI</name>
<dbReference type="PANTHER" id="PTHR39179:SF2">
    <property type="entry name" value="ENDOSPORE COAT-ASSOCIATED PROTEIN YUTH"/>
    <property type="match status" value="1"/>
</dbReference>
<sequence length="333" mass="40192">MKQHLHTLFNLRAESDGMFRSYERYRCQNGHYLVVPVTHLEADEIEEMSLLGEYFVQKGDQHIAAMVKNKRGEIVSKAEEQLFVLLRCPYESRKLGYPQAIPEELAKFHQKGRRITFPIQKLVRIGQWKSMWEKRIDQMEQFWALKTKDHPMELFEKLFIESFPYYVGLTENAIQYLVDTEMDDLPRETDYGTVCHHRFSYDCWSQESLMRLPTDWVFDHPSRDLVEWIRSSFNDEPQRSEHYYQFISNYENVQPLSSFSWRLLYSRLMFPVHYLECIESYYRTQDEEQKQALTEHLQNILKRSHRYERLLSDIHGLIGVRRRGMNIPKVNWI</sequence>
<reference evidence="1 2" key="1">
    <citation type="submission" date="2021-02" db="EMBL/GenBank/DDBJ databases">
        <title>Bacillus sp. RD4P76, an endophyte from a halophyte.</title>
        <authorList>
            <person name="Sun J.-Q."/>
        </authorList>
    </citation>
    <scope>NUCLEOTIDE SEQUENCE [LARGE SCALE GENOMIC DNA]</scope>
    <source>
        <strain evidence="1 2">RD4P76</strain>
    </source>
</reference>
<gene>
    <name evidence="1" type="primary">yutH</name>
    <name evidence="1" type="ORF">JR050_13535</name>
</gene>
<proteinExistence type="predicted"/>
<dbReference type="InterPro" id="IPR014254">
    <property type="entry name" value="Spore_coat_YutH"/>
</dbReference>